<comment type="caution">
    <text evidence="3">The sequence shown here is derived from an EMBL/GenBank/DDBJ whole genome shotgun (WGS) entry which is preliminary data.</text>
</comment>
<organism evidence="3 4">
    <name type="scientific">Tegillarca granosa</name>
    <name type="common">Malaysian cockle</name>
    <name type="synonym">Anadara granosa</name>
    <dbReference type="NCBI Taxonomy" id="220873"/>
    <lineage>
        <taxon>Eukaryota</taxon>
        <taxon>Metazoa</taxon>
        <taxon>Spiralia</taxon>
        <taxon>Lophotrochozoa</taxon>
        <taxon>Mollusca</taxon>
        <taxon>Bivalvia</taxon>
        <taxon>Autobranchia</taxon>
        <taxon>Pteriomorphia</taxon>
        <taxon>Arcoida</taxon>
        <taxon>Arcoidea</taxon>
        <taxon>Arcidae</taxon>
        <taxon>Tegillarca</taxon>
    </lineage>
</organism>
<dbReference type="InterPro" id="IPR023582">
    <property type="entry name" value="Impact"/>
</dbReference>
<gene>
    <name evidence="3" type="ORF">KUTeg_019893</name>
</gene>
<dbReference type="Pfam" id="PF01205">
    <property type="entry name" value="Impact_N"/>
    <property type="match status" value="1"/>
</dbReference>
<dbReference type="InterPro" id="IPR036956">
    <property type="entry name" value="Impact_N_sf"/>
</dbReference>
<sequence>MSELLSIPEVTSSIHKIVAYCFTDEKGVIHDRIEDDGEYGGSRNILSCLTECFNNVLVVVSRTFGQKLGAKRFTFFKNTARSAIRKFKTKLQHKHCLYPETNMPKCNAP</sequence>
<keyword evidence="4" id="KW-1185">Reference proteome</keyword>
<evidence type="ECO:0000313" key="4">
    <source>
        <dbReference type="Proteomes" id="UP001217089"/>
    </source>
</evidence>
<dbReference type="EMBL" id="JARBDR010000917">
    <property type="protein sequence ID" value="KAJ8303497.1"/>
    <property type="molecule type" value="Genomic_DNA"/>
</dbReference>
<feature type="domain" description="Impact N-terminal" evidence="2">
    <location>
        <begin position="13"/>
        <end position="84"/>
    </location>
</feature>
<name>A0ABQ9EHU4_TEGGR</name>
<dbReference type="PANTHER" id="PTHR16301:SF25">
    <property type="entry name" value="PROTEIN IMPACT"/>
    <property type="match status" value="1"/>
</dbReference>
<comment type="similarity">
    <text evidence="1">Belongs to the IMPACT family.</text>
</comment>
<evidence type="ECO:0000259" key="2">
    <source>
        <dbReference type="Pfam" id="PF01205"/>
    </source>
</evidence>
<evidence type="ECO:0000313" key="3">
    <source>
        <dbReference type="EMBL" id="KAJ8303497.1"/>
    </source>
</evidence>
<accession>A0ABQ9EHU4</accession>
<evidence type="ECO:0000256" key="1">
    <source>
        <dbReference type="ARBA" id="ARBA00007665"/>
    </source>
</evidence>
<dbReference type="InterPro" id="IPR001498">
    <property type="entry name" value="Impact_N"/>
</dbReference>
<dbReference type="Proteomes" id="UP001217089">
    <property type="component" value="Unassembled WGS sequence"/>
</dbReference>
<reference evidence="3 4" key="1">
    <citation type="submission" date="2022-12" db="EMBL/GenBank/DDBJ databases">
        <title>Chromosome-level genome of Tegillarca granosa.</title>
        <authorList>
            <person name="Kim J."/>
        </authorList>
    </citation>
    <scope>NUCLEOTIDE SEQUENCE [LARGE SCALE GENOMIC DNA]</scope>
    <source>
        <strain evidence="3">Teg-2019</strain>
        <tissue evidence="3">Adductor muscle</tissue>
    </source>
</reference>
<protein>
    <recommendedName>
        <fullName evidence="2">Impact N-terminal domain-containing protein</fullName>
    </recommendedName>
</protein>
<proteinExistence type="inferred from homology"/>
<dbReference type="InterPro" id="IPR020568">
    <property type="entry name" value="Ribosomal_Su5_D2-typ_SF"/>
</dbReference>
<dbReference type="PANTHER" id="PTHR16301">
    <property type="entry name" value="IMPACT-RELATED"/>
    <property type="match status" value="1"/>
</dbReference>
<dbReference type="Gene3D" id="3.30.230.30">
    <property type="entry name" value="Impact, N-terminal domain"/>
    <property type="match status" value="1"/>
</dbReference>
<dbReference type="SUPFAM" id="SSF54211">
    <property type="entry name" value="Ribosomal protein S5 domain 2-like"/>
    <property type="match status" value="1"/>
</dbReference>